<evidence type="ECO:0000313" key="2">
    <source>
        <dbReference type="Proteomes" id="UP000601041"/>
    </source>
</evidence>
<keyword evidence="2" id="KW-1185">Reference proteome</keyword>
<sequence>MSRRLRNLLFAFTLSLSMWAIILYASVALYGGIVPQLDPVTTASID</sequence>
<proteinExistence type="predicted"/>
<comment type="caution">
    <text evidence="1">The sequence shown here is derived from an EMBL/GenBank/DDBJ whole genome shotgun (WGS) entry which is preliminary data.</text>
</comment>
<dbReference type="RefSeq" id="WP_172973625.1">
    <property type="nucleotide sequence ID" value="NZ_CABFWE030000008.1"/>
</dbReference>
<name>A0ABN7JTL3_9HYPH</name>
<protein>
    <submittedName>
        <fullName evidence="1">Uncharacterized protein</fullName>
    </submittedName>
</protein>
<reference evidence="1 2" key="1">
    <citation type="submission" date="2020-11" db="EMBL/GenBank/DDBJ databases">
        <authorList>
            <person name="Lassalle F."/>
        </authorList>
    </citation>
    <scope>NUCLEOTIDE SEQUENCE [LARGE SCALE GENOMIC DNA]</scope>
    <source>
        <strain evidence="1 2">AB21</strain>
    </source>
</reference>
<dbReference type="Proteomes" id="UP000601041">
    <property type="component" value="Unassembled WGS sequence"/>
</dbReference>
<accession>A0ABN7JTL3</accession>
<evidence type="ECO:0000313" key="1">
    <source>
        <dbReference type="EMBL" id="CAD7045046.1"/>
    </source>
</evidence>
<gene>
    <name evidence="1" type="ORF">RHAB21_03495</name>
</gene>
<dbReference type="EMBL" id="CABFWE030000008">
    <property type="protein sequence ID" value="CAD7045046.1"/>
    <property type="molecule type" value="Genomic_DNA"/>
</dbReference>
<organism evidence="1 2">
    <name type="scientific">Pseudorhizobium halotolerans</name>
    <dbReference type="NCBI Taxonomy" id="1233081"/>
    <lineage>
        <taxon>Bacteria</taxon>
        <taxon>Pseudomonadati</taxon>
        <taxon>Pseudomonadota</taxon>
        <taxon>Alphaproteobacteria</taxon>
        <taxon>Hyphomicrobiales</taxon>
        <taxon>Rhizobiaceae</taxon>
        <taxon>Rhizobium/Agrobacterium group</taxon>
        <taxon>Pseudorhizobium</taxon>
    </lineage>
</organism>